<comment type="caution">
    <text evidence="1">The sequence shown here is derived from an EMBL/GenBank/DDBJ whole genome shotgun (WGS) entry which is preliminary data.</text>
</comment>
<sequence>MECKRAIERINAFVKNFIFFEFSLYSYSKEKLVIVGSQNLSYYHSIEIHLENPFHIDSRADWIVNVDSLVVKELAELEFFEYNRKNKIEVGTKALKFIDQDECVFYYAFSEIEVFEKVVKYYPE</sequence>
<dbReference type="RefSeq" id="WP_237872271.1">
    <property type="nucleotide sequence ID" value="NZ_JAKLTR010000007.1"/>
</dbReference>
<evidence type="ECO:0008006" key="3">
    <source>
        <dbReference type="Google" id="ProtNLM"/>
    </source>
</evidence>
<protein>
    <recommendedName>
        <fullName evidence="3">PLD phosphodiesterase domain-containing protein</fullName>
    </recommendedName>
</protein>
<organism evidence="1 2">
    <name type="scientific">Terrimonas ginsenosidimutans</name>
    <dbReference type="NCBI Taxonomy" id="2908004"/>
    <lineage>
        <taxon>Bacteria</taxon>
        <taxon>Pseudomonadati</taxon>
        <taxon>Bacteroidota</taxon>
        <taxon>Chitinophagia</taxon>
        <taxon>Chitinophagales</taxon>
        <taxon>Chitinophagaceae</taxon>
        <taxon>Terrimonas</taxon>
    </lineage>
</organism>
<evidence type="ECO:0000313" key="1">
    <source>
        <dbReference type="EMBL" id="MCG2615168.1"/>
    </source>
</evidence>
<evidence type="ECO:0000313" key="2">
    <source>
        <dbReference type="Proteomes" id="UP001165367"/>
    </source>
</evidence>
<name>A0ABS9KS61_9BACT</name>
<reference evidence="1" key="1">
    <citation type="submission" date="2022-01" db="EMBL/GenBank/DDBJ databases">
        <authorList>
            <person name="Jo J.-H."/>
            <person name="Im W.-T."/>
        </authorList>
    </citation>
    <scope>NUCLEOTIDE SEQUENCE</scope>
    <source>
        <strain evidence="1">NA20</strain>
    </source>
</reference>
<keyword evidence="2" id="KW-1185">Reference proteome</keyword>
<proteinExistence type="predicted"/>
<dbReference type="EMBL" id="JAKLTR010000007">
    <property type="protein sequence ID" value="MCG2615168.1"/>
    <property type="molecule type" value="Genomic_DNA"/>
</dbReference>
<gene>
    <name evidence="1" type="ORF">LZZ85_12785</name>
</gene>
<dbReference type="Proteomes" id="UP001165367">
    <property type="component" value="Unassembled WGS sequence"/>
</dbReference>
<accession>A0ABS9KS61</accession>